<dbReference type="Proteomes" id="UP000252249">
    <property type="component" value="Unassembled WGS sequence"/>
</dbReference>
<protein>
    <submittedName>
        <fullName evidence="1">Uncharacterized protein</fullName>
    </submittedName>
</protein>
<dbReference type="RefSeq" id="WP_072349278.1">
    <property type="nucleotide sequence ID" value="NZ_JAWVXR010000002.1"/>
</dbReference>
<accession>A0A368P6I1</accession>
<dbReference type="EMBL" id="QPIG01000002">
    <property type="protein sequence ID" value="RCU57495.1"/>
    <property type="molecule type" value="Genomic_DNA"/>
</dbReference>
<keyword evidence="2" id="KW-1185">Reference proteome</keyword>
<dbReference type="AlphaFoldDB" id="A0A368P6I1"/>
<gene>
    <name evidence="1" type="ORF">DU428_06780</name>
</gene>
<evidence type="ECO:0000313" key="1">
    <source>
        <dbReference type="EMBL" id="RCU57495.1"/>
    </source>
</evidence>
<sequence length="125" mass="14854">MDSNNFFDHDTDEEIIQKRSAEELALWISDIEFSIDESDKLAQIASKVVKNETFGEKFAEMTAKNKNVLNDFIKYKGTMVNYKECEDFECDLFYINKHEDYRKIYAETVKNFRALKTEFYTEVLK</sequence>
<organism evidence="1 2">
    <name type="scientific">Oceanihabitans sediminis</name>
    <dbReference type="NCBI Taxonomy" id="1812012"/>
    <lineage>
        <taxon>Bacteria</taxon>
        <taxon>Pseudomonadati</taxon>
        <taxon>Bacteroidota</taxon>
        <taxon>Flavobacteriia</taxon>
        <taxon>Flavobacteriales</taxon>
        <taxon>Flavobacteriaceae</taxon>
        <taxon>Oceanihabitans</taxon>
    </lineage>
</organism>
<reference evidence="1 2" key="1">
    <citation type="submission" date="2018-07" db="EMBL/GenBank/DDBJ databases">
        <title>Oceanihabitans testaceum sp. nov., isolated from marine sediment.</title>
        <authorList>
            <person name="Li C.-M."/>
        </authorList>
    </citation>
    <scope>NUCLEOTIDE SEQUENCE [LARGE SCALE GENOMIC DNA]</scope>
    <source>
        <strain evidence="1 2">S9-10</strain>
    </source>
</reference>
<comment type="caution">
    <text evidence="1">The sequence shown here is derived from an EMBL/GenBank/DDBJ whole genome shotgun (WGS) entry which is preliminary data.</text>
</comment>
<dbReference type="OrthoDB" id="1442351at2"/>
<name>A0A368P6I1_9FLAO</name>
<proteinExistence type="predicted"/>
<evidence type="ECO:0000313" key="2">
    <source>
        <dbReference type="Proteomes" id="UP000252249"/>
    </source>
</evidence>